<reference evidence="1 2" key="1">
    <citation type="submission" date="2024-04" db="EMBL/GenBank/DDBJ databases">
        <title>Biological Control Activity of Plant Growth Promoting Rhizobacteria Burkholderia pyrrocinia BX1 against Tobacco black shank Introduction Tobacco black shank (TBS) caused by the oomycete Phytophthora. nicotianae (P. nicotianae) has become a destructive soil.</title>
        <authorList>
            <person name="Liu X."/>
            <person name="Shu C."/>
        </authorList>
    </citation>
    <scope>NUCLEOTIDE SEQUENCE [LARGE SCALE GENOMIC DNA]</scope>
    <source>
        <strain evidence="1 2">BX1</strain>
    </source>
</reference>
<protein>
    <recommendedName>
        <fullName evidence="3">Glycosyltransferase 2-like domain-containing protein</fullName>
    </recommendedName>
</protein>
<dbReference type="Gene3D" id="3.90.550.10">
    <property type="entry name" value="Spore Coat Polysaccharide Biosynthesis Protein SpsA, Chain A"/>
    <property type="match status" value="1"/>
</dbReference>
<dbReference type="Proteomes" id="UP001484179">
    <property type="component" value="Chromosome 2"/>
</dbReference>
<evidence type="ECO:0000313" key="1">
    <source>
        <dbReference type="EMBL" id="WZW58497.1"/>
    </source>
</evidence>
<evidence type="ECO:0008006" key="3">
    <source>
        <dbReference type="Google" id="ProtNLM"/>
    </source>
</evidence>
<organism evidence="1 2">
    <name type="scientific">Burkholderia pyrrocinia</name>
    <name type="common">Pseudomonas pyrrocinia</name>
    <dbReference type="NCBI Taxonomy" id="60550"/>
    <lineage>
        <taxon>Bacteria</taxon>
        <taxon>Pseudomonadati</taxon>
        <taxon>Pseudomonadota</taxon>
        <taxon>Betaproteobacteria</taxon>
        <taxon>Burkholderiales</taxon>
        <taxon>Burkholderiaceae</taxon>
        <taxon>Burkholderia</taxon>
        <taxon>Burkholderia cepacia complex</taxon>
    </lineage>
</organism>
<gene>
    <name evidence="1" type="ORF">WN985_24030</name>
</gene>
<proteinExistence type="predicted"/>
<dbReference type="EMBL" id="CP150850">
    <property type="protein sequence ID" value="WZW58497.1"/>
    <property type="molecule type" value="Genomic_DNA"/>
</dbReference>
<accession>A0ABZ3BTL4</accession>
<evidence type="ECO:0000313" key="2">
    <source>
        <dbReference type="Proteomes" id="UP001484179"/>
    </source>
</evidence>
<name>A0ABZ3BTL4_BURPY</name>
<dbReference type="RefSeq" id="WP_342311872.1">
    <property type="nucleotide sequence ID" value="NZ_CP150850.1"/>
</dbReference>
<sequence>MKQPAAHPAHRYYESSISAYNARNACRPACGGRQPDPYGAAQAGSLGGRMPTHARKPLVSLVVPFHCEDETIDAFLAETPPALESVDAVRVGIVRINDGSRDRTLDRLPALMAGDPLKHTPAAAGHGARKISVK</sequence>
<keyword evidence="2" id="KW-1185">Reference proteome</keyword>
<dbReference type="InterPro" id="IPR029044">
    <property type="entry name" value="Nucleotide-diphossugar_trans"/>
</dbReference>